<evidence type="ECO:0000256" key="6">
    <source>
        <dbReference type="ARBA" id="ARBA00023242"/>
    </source>
</evidence>
<keyword evidence="4" id="KW-0805">Transcription regulation</keyword>
<proteinExistence type="inferred from homology"/>
<dbReference type="InterPro" id="IPR039040">
    <property type="entry name" value="NAB_fam"/>
</dbReference>
<dbReference type="Pfam" id="PF04905">
    <property type="entry name" value="NCD2"/>
    <property type="match status" value="1"/>
</dbReference>
<keyword evidence="5" id="KW-0804">Transcription</keyword>
<dbReference type="InterPro" id="IPR038398">
    <property type="entry name" value="NCD2_sf"/>
</dbReference>
<comment type="similarity">
    <text evidence="2">Belongs to the NAB family.</text>
</comment>
<evidence type="ECO:0000256" key="7">
    <source>
        <dbReference type="SAM" id="MobiDB-lite"/>
    </source>
</evidence>
<dbReference type="GO" id="GO:0005634">
    <property type="term" value="C:nucleus"/>
    <property type="evidence" value="ECO:0007669"/>
    <property type="project" value="UniProtKB-SubCell"/>
</dbReference>
<dbReference type="AlphaFoldDB" id="A0A0L8I0T9"/>
<evidence type="ECO:0000259" key="8">
    <source>
        <dbReference type="Pfam" id="PF04905"/>
    </source>
</evidence>
<dbReference type="InterPro" id="IPR006989">
    <property type="entry name" value="NAB_co-repressor_dom"/>
</dbReference>
<comment type="subcellular location">
    <subcellularLocation>
        <location evidence="1">Nucleus</location>
    </subcellularLocation>
</comment>
<reference evidence="9" key="1">
    <citation type="submission" date="2015-07" db="EMBL/GenBank/DDBJ databases">
        <title>MeaNS - Measles Nucleotide Surveillance Program.</title>
        <authorList>
            <person name="Tran T."/>
            <person name="Druce J."/>
        </authorList>
    </citation>
    <scope>NUCLEOTIDE SEQUENCE</scope>
    <source>
        <strain evidence="9">UCB-OBI-ISO-001</strain>
        <tissue evidence="9">Gonad</tissue>
    </source>
</reference>
<dbReference type="PANTHER" id="PTHR12623">
    <property type="entry name" value="NGFI-A BINDING PROTEIN"/>
    <property type="match status" value="1"/>
</dbReference>
<organism evidence="9">
    <name type="scientific">Octopus bimaculoides</name>
    <name type="common">California two-spotted octopus</name>
    <dbReference type="NCBI Taxonomy" id="37653"/>
    <lineage>
        <taxon>Eukaryota</taxon>
        <taxon>Metazoa</taxon>
        <taxon>Spiralia</taxon>
        <taxon>Lophotrochozoa</taxon>
        <taxon>Mollusca</taxon>
        <taxon>Cephalopoda</taxon>
        <taxon>Coleoidea</taxon>
        <taxon>Octopodiformes</taxon>
        <taxon>Octopoda</taxon>
        <taxon>Incirrata</taxon>
        <taxon>Octopodidae</taxon>
        <taxon>Octopus</taxon>
    </lineage>
</organism>
<protein>
    <recommendedName>
        <fullName evidence="8">NAB co-repressor domain-containing protein</fullName>
    </recommendedName>
</protein>
<feature type="domain" description="NAB co-repressor" evidence="8">
    <location>
        <begin position="25"/>
        <end position="147"/>
    </location>
</feature>
<accession>A0A0L8I0T9</accession>
<evidence type="ECO:0000256" key="3">
    <source>
        <dbReference type="ARBA" id="ARBA00022491"/>
    </source>
</evidence>
<name>A0A0L8I0T9_OCTBM</name>
<sequence>MMSFQPVDINMKQHSSSSPLPTPVLVESQIIAIAEAAARVAKDSPGFEPKELNLKKQINREIQMVMTMSPEDPNRMEELRKYAAIYGRFDSKRKNDKPMSLHEISVNEAAAQLCHHLPALLTRREDLFPLARQVVRESGYQYSKGHSSNSKQLWAVESPSINCNRAF</sequence>
<evidence type="ECO:0000313" key="9">
    <source>
        <dbReference type="EMBL" id="KOF95046.1"/>
    </source>
</evidence>
<evidence type="ECO:0000256" key="4">
    <source>
        <dbReference type="ARBA" id="ARBA00023015"/>
    </source>
</evidence>
<dbReference type="EMBL" id="KQ416815">
    <property type="protein sequence ID" value="KOF95046.1"/>
    <property type="molecule type" value="Genomic_DNA"/>
</dbReference>
<evidence type="ECO:0000256" key="2">
    <source>
        <dbReference type="ARBA" id="ARBA00008864"/>
    </source>
</evidence>
<dbReference type="GO" id="GO:0003712">
    <property type="term" value="F:transcription coregulator activity"/>
    <property type="evidence" value="ECO:0007669"/>
    <property type="project" value="InterPro"/>
</dbReference>
<dbReference type="FunFam" id="1.20.120.2010:FF:000001">
    <property type="entry name" value="NGFI-A-binding protein 1 isoform X1"/>
    <property type="match status" value="1"/>
</dbReference>
<dbReference type="GO" id="GO:0045892">
    <property type="term" value="P:negative regulation of DNA-templated transcription"/>
    <property type="evidence" value="ECO:0007669"/>
    <property type="project" value="InterPro"/>
</dbReference>
<dbReference type="PANTHER" id="PTHR12623:SF10">
    <property type="entry name" value="NGFI-A-BINDING PROTEIN HOMOLOG"/>
    <property type="match status" value="1"/>
</dbReference>
<dbReference type="Gene3D" id="1.20.120.2010">
    <property type="entry name" value="NAB conserved domain 2"/>
    <property type="match status" value="1"/>
</dbReference>
<dbReference type="OrthoDB" id="10028556at2759"/>
<dbReference type="STRING" id="37653.A0A0L8I0T9"/>
<feature type="region of interest" description="Disordered" evidence="7">
    <location>
        <begin position="1"/>
        <end position="20"/>
    </location>
</feature>
<evidence type="ECO:0000256" key="1">
    <source>
        <dbReference type="ARBA" id="ARBA00004123"/>
    </source>
</evidence>
<gene>
    <name evidence="9" type="ORF">OCBIM_22039706mg</name>
</gene>
<keyword evidence="6" id="KW-0539">Nucleus</keyword>
<evidence type="ECO:0000256" key="5">
    <source>
        <dbReference type="ARBA" id="ARBA00023163"/>
    </source>
</evidence>
<keyword evidence="3" id="KW-0678">Repressor</keyword>